<dbReference type="Proteomes" id="UP001145742">
    <property type="component" value="Unassembled WGS sequence"/>
</dbReference>
<evidence type="ECO:0000313" key="2">
    <source>
        <dbReference type="Proteomes" id="UP001145742"/>
    </source>
</evidence>
<evidence type="ECO:0000313" key="1">
    <source>
        <dbReference type="EMBL" id="KAJ7410823.1"/>
    </source>
</evidence>
<name>A0ABQ9CWY6_9PASS</name>
<comment type="caution">
    <text evidence="1">The sequence shown here is derived from an EMBL/GenBank/DDBJ whole genome shotgun (WGS) entry which is preliminary data.</text>
</comment>
<dbReference type="EMBL" id="WHWB01034381">
    <property type="protein sequence ID" value="KAJ7410823.1"/>
    <property type="molecule type" value="Genomic_DNA"/>
</dbReference>
<reference evidence="1" key="1">
    <citation type="submission" date="2019-10" db="EMBL/GenBank/DDBJ databases">
        <authorList>
            <person name="Soares A.E.R."/>
            <person name="Aleixo A."/>
            <person name="Schneider P."/>
            <person name="Miyaki C.Y."/>
            <person name="Schneider M.P."/>
            <person name="Mello C."/>
            <person name="Vasconcelos A.T.R."/>
        </authorList>
    </citation>
    <scope>NUCLEOTIDE SEQUENCE</scope>
    <source>
        <tissue evidence="1">Muscle</tissue>
    </source>
</reference>
<gene>
    <name evidence="1" type="ORF">WISP_106041</name>
</gene>
<sequence>MCKNGYGHKSDNDIYVFLHPDAEMASLAILANDVILESLGTATWLQEMLVFQDHSEASRATVHDHPPNIAEGSSSEALSSELTYRAKISQPEIMNNQEVDILCCWKCRKYIANSVCLAKCNGKELSEVFFSPLASAFENLEGQIGVLGNTKLIDYPEKD</sequence>
<keyword evidence="2" id="KW-1185">Reference proteome</keyword>
<accession>A0ABQ9CWY6</accession>
<proteinExistence type="predicted"/>
<protein>
    <submittedName>
        <fullName evidence="1">Uncharacterized protein</fullName>
    </submittedName>
</protein>
<organism evidence="1 2">
    <name type="scientific">Willisornis vidua</name>
    <name type="common">Xingu scale-backed antbird</name>
    <dbReference type="NCBI Taxonomy" id="1566151"/>
    <lineage>
        <taxon>Eukaryota</taxon>
        <taxon>Metazoa</taxon>
        <taxon>Chordata</taxon>
        <taxon>Craniata</taxon>
        <taxon>Vertebrata</taxon>
        <taxon>Euteleostomi</taxon>
        <taxon>Archelosauria</taxon>
        <taxon>Archosauria</taxon>
        <taxon>Dinosauria</taxon>
        <taxon>Saurischia</taxon>
        <taxon>Theropoda</taxon>
        <taxon>Coelurosauria</taxon>
        <taxon>Aves</taxon>
        <taxon>Neognathae</taxon>
        <taxon>Neoaves</taxon>
        <taxon>Telluraves</taxon>
        <taxon>Australaves</taxon>
        <taxon>Passeriformes</taxon>
        <taxon>Thamnophilidae</taxon>
        <taxon>Willisornis</taxon>
    </lineage>
</organism>